<feature type="transmembrane region" description="Helical" evidence="1">
    <location>
        <begin position="24"/>
        <end position="44"/>
    </location>
</feature>
<dbReference type="Proteomes" id="UP000230154">
    <property type="component" value="Unassembled WGS sequence"/>
</dbReference>
<protein>
    <submittedName>
        <fullName evidence="2">Uncharacterized protein</fullName>
    </submittedName>
</protein>
<feature type="transmembrane region" description="Helical" evidence="1">
    <location>
        <begin position="56"/>
        <end position="73"/>
    </location>
</feature>
<gene>
    <name evidence="2" type="ORF">COU35_01560</name>
</gene>
<keyword evidence="1" id="KW-1133">Transmembrane helix</keyword>
<comment type="caution">
    <text evidence="2">The sequence shown here is derived from an EMBL/GenBank/DDBJ whole genome shotgun (WGS) entry which is preliminary data.</text>
</comment>
<evidence type="ECO:0000313" key="2">
    <source>
        <dbReference type="EMBL" id="PIR74625.1"/>
    </source>
</evidence>
<name>A0A2H0TR47_9BACT</name>
<organism evidence="2 3">
    <name type="scientific">Candidatus Magasanikbacteria bacterium CG10_big_fil_rev_8_21_14_0_10_47_10</name>
    <dbReference type="NCBI Taxonomy" id="1974652"/>
    <lineage>
        <taxon>Bacteria</taxon>
        <taxon>Candidatus Magasanikiibacteriota</taxon>
    </lineage>
</organism>
<keyword evidence="1" id="KW-0812">Transmembrane</keyword>
<dbReference type="EMBL" id="PFCB01000015">
    <property type="protein sequence ID" value="PIR74625.1"/>
    <property type="molecule type" value="Genomic_DNA"/>
</dbReference>
<keyword evidence="1" id="KW-0472">Membrane</keyword>
<reference evidence="3" key="1">
    <citation type="submission" date="2017-09" db="EMBL/GenBank/DDBJ databases">
        <title>Depth-based differentiation of microbial function through sediment-hosted aquifers and enrichment of novel symbionts in the deep terrestrial subsurface.</title>
        <authorList>
            <person name="Probst A.J."/>
            <person name="Ladd B."/>
            <person name="Jarett J.K."/>
            <person name="Geller-Mcgrath D.E."/>
            <person name="Sieber C.M.K."/>
            <person name="Emerson J.B."/>
            <person name="Anantharaman K."/>
            <person name="Thomas B.C."/>
            <person name="Malmstrom R."/>
            <person name="Stieglmeier M."/>
            <person name="Klingl A."/>
            <person name="Woyke T."/>
            <person name="Ryan C.M."/>
            <person name="Banfield J.F."/>
        </authorList>
    </citation>
    <scope>NUCLEOTIDE SEQUENCE [LARGE SCALE GENOMIC DNA]</scope>
</reference>
<proteinExistence type="predicted"/>
<evidence type="ECO:0000256" key="1">
    <source>
        <dbReference type="SAM" id="Phobius"/>
    </source>
</evidence>
<dbReference type="AlphaFoldDB" id="A0A2H0TR47"/>
<evidence type="ECO:0000313" key="3">
    <source>
        <dbReference type="Proteomes" id="UP000230154"/>
    </source>
</evidence>
<sequence>MYLLAPLLSKLFLKLGLDIPKHNWLYLTLPIGILAHILVGTITPMTRNLLDLHGHYILKIVIIALVILGLRGVKIVRR</sequence>
<accession>A0A2H0TR47</accession>